<name>A0AAT9FIA2_9BACT</name>
<dbReference type="PROSITE" id="PS51257">
    <property type="entry name" value="PROKAR_LIPOPROTEIN"/>
    <property type="match status" value="1"/>
</dbReference>
<sequence>MKTHLTLIYLALVAGCAGLVSCSSSGTSASSPAADISSGIGSSAIYKEYNAAGNSVLNKGWPYKLDASGIALDDKHTCTLITRRHVVMAKHYKRGVGKQVVFHNRQGQRVARKITAIKGGSGDYAVGLLDEPVPAGIRVYPLPTPTPDLKTRLIDVPVIVTDQHRRLYVHRIKRFQSYLVFFKYSNHIRKKILVSGDSGNPSFLMVRGQPVLVETHYGGGPGIGPFYGDARVQMELKFLISELDPNYSFKTVSY</sequence>
<dbReference type="EMBL" id="AP026866">
    <property type="protein sequence ID" value="BDS05714.1"/>
    <property type="molecule type" value="Genomic_DNA"/>
</dbReference>
<gene>
    <name evidence="2" type="ORF">NT6N_07540</name>
</gene>
<dbReference type="InterPro" id="IPR009003">
    <property type="entry name" value="Peptidase_S1_PA"/>
</dbReference>
<feature type="signal peptide" evidence="1">
    <location>
        <begin position="1"/>
        <end position="29"/>
    </location>
</feature>
<dbReference type="SUPFAM" id="SSF50494">
    <property type="entry name" value="Trypsin-like serine proteases"/>
    <property type="match status" value="1"/>
</dbReference>
<dbReference type="AlphaFoldDB" id="A0AAT9FIA2"/>
<evidence type="ECO:0000256" key="1">
    <source>
        <dbReference type="SAM" id="SignalP"/>
    </source>
</evidence>
<reference evidence="2" key="1">
    <citation type="submission" date="2024-07" db="EMBL/GenBank/DDBJ databases">
        <title>Complete genome sequence of Verrucomicrobiaceae bacterium NT6N.</title>
        <authorList>
            <person name="Huang C."/>
            <person name="Takami H."/>
            <person name="Hamasaki K."/>
        </authorList>
    </citation>
    <scope>NUCLEOTIDE SEQUENCE</scope>
    <source>
        <strain evidence="2">NT6N</strain>
    </source>
</reference>
<protein>
    <recommendedName>
        <fullName evidence="3">Serine protease</fullName>
    </recommendedName>
</protein>
<feature type="chain" id="PRO_5043692180" description="Serine protease" evidence="1">
    <location>
        <begin position="30"/>
        <end position="254"/>
    </location>
</feature>
<proteinExistence type="predicted"/>
<evidence type="ECO:0008006" key="3">
    <source>
        <dbReference type="Google" id="ProtNLM"/>
    </source>
</evidence>
<organism evidence="2">
    <name type="scientific">Oceaniferula spumae</name>
    <dbReference type="NCBI Taxonomy" id="2979115"/>
    <lineage>
        <taxon>Bacteria</taxon>
        <taxon>Pseudomonadati</taxon>
        <taxon>Verrucomicrobiota</taxon>
        <taxon>Verrucomicrobiia</taxon>
        <taxon>Verrucomicrobiales</taxon>
        <taxon>Verrucomicrobiaceae</taxon>
        <taxon>Oceaniferula</taxon>
    </lineage>
</organism>
<keyword evidence="1" id="KW-0732">Signal</keyword>
<accession>A0AAT9FIA2</accession>
<dbReference type="KEGG" id="osu:NT6N_07540"/>
<evidence type="ECO:0000313" key="2">
    <source>
        <dbReference type="EMBL" id="BDS05714.1"/>
    </source>
</evidence>